<dbReference type="InterPro" id="IPR029063">
    <property type="entry name" value="SAM-dependent_MTases_sf"/>
</dbReference>
<comment type="caution">
    <text evidence="6">The sequence shown here is derived from an EMBL/GenBank/DDBJ whole genome shotgun (WGS) entry which is preliminary data.</text>
</comment>
<dbReference type="InterPro" id="IPR016461">
    <property type="entry name" value="COMT-like"/>
</dbReference>
<keyword evidence="2" id="KW-0808">Transferase</keyword>
<evidence type="ECO:0000256" key="3">
    <source>
        <dbReference type="ARBA" id="ARBA00022691"/>
    </source>
</evidence>
<evidence type="ECO:0000256" key="2">
    <source>
        <dbReference type="ARBA" id="ARBA00022679"/>
    </source>
</evidence>
<keyword evidence="1" id="KW-0489">Methyltransferase</keyword>
<name>A0AA38JEU6_9AGAR</name>
<dbReference type="SUPFAM" id="SSF53335">
    <property type="entry name" value="S-adenosyl-L-methionine-dependent methyltransferases"/>
    <property type="match status" value="1"/>
</dbReference>
<feature type="domain" description="O-methyltransferase C-terminal" evidence="4">
    <location>
        <begin position="280"/>
        <end position="446"/>
    </location>
</feature>
<feature type="domain" description="O-methyltransferase dimerisation" evidence="5">
    <location>
        <begin position="95"/>
        <end position="178"/>
    </location>
</feature>
<dbReference type="Pfam" id="PF08100">
    <property type="entry name" value="Dimerisation"/>
    <property type="match status" value="1"/>
</dbReference>
<dbReference type="PROSITE" id="PS51683">
    <property type="entry name" value="SAM_OMT_II"/>
    <property type="match status" value="1"/>
</dbReference>
<proteinExistence type="predicted"/>
<keyword evidence="7" id="KW-1185">Reference proteome</keyword>
<dbReference type="GO" id="GO:0008171">
    <property type="term" value="F:O-methyltransferase activity"/>
    <property type="evidence" value="ECO:0007669"/>
    <property type="project" value="InterPro"/>
</dbReference>
<evidence type="ECO:0000256" key="1">
    <source>
        <dbReference type="ARBA" id="ARBA00022603"/>
    </source>
</evidence>
<dbReference type="EMBL" id="JANVFO010000039">
    <property type="protein sequence ID" value="KAJ3728147.1"/>
    <property type="molecule type" value="Genomic_DNA"/>
</dbReference>
<keyword evidence="3" id="KW-0949">S-adenosyl-L-methionine</keyword>
<evidence type="ECO:0000259" key="4">
    <source>
        <dbReference type="Pfam" id="PF00891"/>
    </source>
</evidence>
<organism evidence="6 7">
    <name type="scientific">Lentinula guzmanii</name>
    <dbReference type="NCBI Taxonomy" id="2804957"/>
    <lineage>
        <taxon>Eukaryota</taxon>
        <taxon>Fungi</taxon>
        <taxon>Dikarya</taxon>
        <taxon>Basidiomycota</taxon>
        <taxon>Agaricomycotina</taxon>
        <taxon>Agaricomycetes</taxon>
        <taxon>Agaricomycetidae</taxon>
        <taxon>Agaricales</taxon>
        <taxon>Marasmiineae</taxon>
        <taxon>Omphalotaceae</taxon>
        <taxon>Lentinula</taxon>
    </lineage>
</organism>
<evidence type="ECO:0000313" key="6">
    <source>
        <dbReference type="EMBL" id="KAJ3728147.1"/>
    </source>
</evidence>
<dbReference type="InterPro" id="IPR036388">
    <property type="entry name" value="WH-like_DNA-bd_sf"/>
</dbReference>
<dbReference type="GO" id="GO:0032259">
    <property type="term" value="P:methylation"/>
    <property type="evidence" value="ECO:0007669"/>
    <property type="project" value="UniProtKB-KW"/>
</dbReference>
<evidence type="ECO:0000313" key="7">
    <source>
        <dbReference type="Proteomes" id="UP001176059"/>
    </source>
</evidence>
<reference evidence="6" key="2">
    <citation type="journal article" date="2023" name="Proc. Natl. Acad. Sci. U.S.A.">
        <title>A global phylogenomic analysis of the shiitake genus Lentinula.</title>
        <authorList>
            <person name="Sierra-Patev S."/>
            <person name="Min B."/>
            <person name="Naranjo-Ortiz M."/>
            <person name="Looney B."/>
            <person name="Konkel Z."/>
            <person name="Slot J.C."/>
            <person name="Sakamoto Y."/>
            <person name="Steenwyk J.L."/>
            <person name="Rokas A."/>
            <person name="Carro J."/>
            <person name="Camarero S."/>
            <person name="Ferreira P."/>
            <person name="Molpeceres G."/>
            <person name="Ruiz-Duenas F.J."/>
            <person name="Serrano A."/>
            <person name="Henrissat B."/>
            <person name="Drula E."/>
            <person name="Hughes K.W."/>
            <person name="Mata J.L."/>
            <person name="Ishikawa N.K."/>
            <person name="Vargas-Isla R."/>
            <person name="Ushijima S."/>
            <person name="Smith C.A."/>
            <person name="Donoghue J."/>
            <person name="Ahrendt S."/>
            <person name="Andreopoulos W."/>
            <person name="He G."/>
            <person name="LaButti K."/>
            <person name="Lipzen A."/>
            <person name="Ng V."/>
            <person name="Riley R."/>
            <person name="Sandor L."/>
            <person name="Barry K."/>
            <person name="Martinez A.T."/>
            <person name="Xiao Y."/>
            <person name="Gibbons J.G."/>
            <person name="Terashima K."/>
            <person name="Grigoriev I.V."/>
            <person name="Hibbett D."/>
        </authorList>
    </citation>
    <scope>NUCLEOTIDE SEQUENCE</scope>
    <source>
        <strain evidence="6">ET3784</strain>
    </source>
</reference>
<dbReference type="PANTHER" id="PTHR43712:SF2">
    <property type="entry name" value="O-METHYLTRANSFERASE CICE"/>
    <property type="match status" value="1"/>
</dbReference>
<sequence length="467" mass="51103">METPAPLQPDEKATTLTTLSQLLVSIEESTAVLRESIEKQLSSSSDNLDFSEIAASTLHLQFHADASVALHASKLRVACERLAQVVTPPRHLVFEAAGSFYLTAALDITVKSDIATIIHTHSSQSGAEGVPVDVLAQESKLDSDLLARLMRHLAVFGIFKEISLNTFANTAASSTLINNPEFRAHLDLVMHEGRAAIPFFPEIVSKRYSDAVPPPSAFFLYSNGQLFYDWLHSPSQTDRNANFNIAMRGMAHTEGLAFLPAGKSVPPFSDYPFHALPADKVIVDVGGGIGSLPTILLPSLPDHSFIIQDLEPVVNQAVEGASLSMKRWMDQGRIRFLVQDCFTPQPPELDGAVFILKNMIHNYPDSRALAILSNLRKTNPYKLLVIDRLVIPQLKSDNNQSLTVPHGGTGSQRAATFYDLVMASLHGGKNRTLEDWRKLLEQGGFKLEKIYPLRASTGQAVIEASCS</sequence>
<dbReference type="Proteomes" id="UP001176059">
    <property type="component" value="Unassembled WGS sequence"/>
</dbReference>
<dbReference type="Pfam" id="PF00891">
    <property type="entry name" value="Methyltransf_2"/>
    <property type="match status" value="1"/>
</dbReference>
<dbReference type="SUPFAM" id="SSF46785">
    <property type="entry name" value="Winged helix' DNA-binding domain"/>
    <property type="match status" value="1"/>
</dbReference>
<dbReference type="InterPro" id="IPR001077">
    <property type="entry name" value="COMT_C"/>
</dbReference>
<gene>
    <name evidence="6" type="ORF">DFJ43DRAFT_1156716</name>
</gene>
<protein>
    <submittedName>
        <fullName evidence="6">O-methyltransferase-domain-containing protein</fullName>
    </submittedName>
</protein>
<evidence type="ECO:0000259" key="5">
    <source>
        <dbReference type="Pfam" id="PF08100"/>
    </source>
</evidence>
<dbReference type="GO" id="GO:0046983">
    <property type="term" value="F:protein dimerization activity"/>
    <property type="evidence" value="ECO:0007669"/>
    <property type="project" value="InterPro"/>
</dbReference>
<dbReference type="InterPro" id="IPR036390">
    <property type="entry name" value="WH_DNA-bd_sf"/>
</dbReference>
<reference evidence="6" key="1">
    <citation type="submission" date="2022-08" db="EMBL/GenBank/DDBJ databases">
        <authorList>
            <consortium name="DOE Joint Genome Institute"/>
            <person name="Min B."/>
            <person name="Sierra-Patev S."/>
            <person name="Naranjo-Ortiz M."/>
            <person name="Looney B."/>
            <person name="Konkel Z."/>
            <person name="Slot J.C."/>
            <person name="Sakamoto Y."/>
            <person name="Steenwyk J.L."/>
            <person name="Rokas A."/>
            <person name="Carro J."/>
            <person name="Camarero S."/>
            <person name="Ferreira P."/>
            <person name="Molpeceres G."/>
            <person name="Ruiz-duenas F.J."/>
            <person name="Serrano A."/>
            <person name="Henrissat B."/>
            <person name="Drula E."/>
            <person name="Hughes K.W."/>
            <person name="Mata J.L."/>
            <person name="Ishikawa N.K."/>
            <person name="Vargas-Isla R."/>
            <person name="Ushijima S."/>
            <person name="Smith C.A."/>
            <person name="Ahrendt S."/>
            <person name="Andreopoulos W."/>
            <person name="He G."/>
            <person name="LaButti K."/>
            <person name="Lipzen A."/>
            <person name="Ng V."/>
            <person name="Riley R."/>
            <person name="Sandor L."/>
            <person name="Barry K."/>
            <person name="Martinez A.T."/>
            <person name="Xiao Y."/>
            <person name="Gibbons J.G."/>
            <person name="Terashima K."/>
            <person name="Hibbett D.S."/>
            <person name="Grigoriev I.V."/>
        </authorList>
    </citation>
    <scope>NUCLEOTIDE SEQUENCE</scope>
    <source>
        <strain evidence="6">ET3784</strain>
    </source>
</reference>
<dbReference type="PANTHER" id="PTHR43712">
    <property type="entry name" value="PUTATIVE (AFU_ORTHOLOGUE AFUA_4G14580)-RELATED"/>
    <property type="match status" value="1"/>
</dbReference>
<dbReference type="InterPro" id="IPR012967">
    <property type="entry name" value="COMT_dimerisation"/>
</dbReference>
<dbReference type="AlphaFoldDB" id="A0AA38JEU6"/>
<accession>A0AA38JEU6</accession>
<dbReference type="Gene3D" id="3.40.50.150">
    <property type="entry name" value="Vaccinia Virus protein VP39"/>
    <property type="match status" value="1"/>
</dbReference>
<dbReference type="Gene3D" id="1.10.10.10">
    <property type="entry name" value="Winged helix-like DNA-binding domain superfamily/Winged helix DNA-binding domain"/>
    <property type="match status" value="1"/>
</dbReference>